<accession>A0A3G5ECK2</accession>
<organism evidence="1">
    <name type="scientific">Actinomadura sp. XM-4-3</name>
    <dbReference type="NCBI Taxonomy" id="1430130"/>
    <lineage>
        <taxon>Bacteria</taxon>
        <taxon>Bacillati</taxon>
        <taxon>Actinomycetota</taxon>
        <taxon>Actinomycetes</taxon>
        <taxon>Streptosporangiales</taxon>
        <taxon>Thermomonosporaceae</taxon>
        <taxon>Actinomadura</taxon>
    </lineage>
</organism>
<proteinExistence type="predicted"/>
<dbReference type="InterPro" id="IPR043767">
    <property type="entry name" value="DUF5713"/>
</dbReference>
<evidence type="ECO:0000313" key="1">
    <source>
        <dbReference type="EMBL" id="AYW35132.1"/>
    </source>
</evidence>
<dbReference type="AlphaFoldDB" id="A0A3G5ECK2"/>
<name>A0A3G5ECK2_9ACTN</name>
<dbReference type="EMBL" id="MH005229">
    <property type="protein sequence ID" value="AYW35132.1"/>
    <property type="molecule type" value="Genomic_DNA"/>
</dbReference>
<protein>
    <submittedName>
        <fullName evidence="1">Uncharacterized protein</fullName>
    </submittedName>
</protein>
<reference evidence="1" key="1">
    <citation type="submission" date="2018-02" db="EMBL/GenBank/DDBJ databases">
        <authorList>
            <person name="Zhang L."/>
        </authorList>
    </citation>
    <scope>NUCLEOTIDE SEQUENCE</scope>
    <source>
        <strain evidence="1">XM-4-3</strain>
    </source>
</reference>
<dbReference type="Pfam" id="PF18977">
    <property type="entry name" value="DUF5713"/>
    <property type="match status" value="1"/>
</dbReference>
<sequence length="121" mass="13422">MSGERAIMALVTNQKVLDHEFLTGMYDDGYFPDHLVDKGKAILLALCGRIETDRPADLAALYSLTHAATEEFNALQAEFDEAGSEIETVARDVIGEEFWFVATAYGFDGADIEELIATRDW</sequence>